<dbReference type="CDD" id="cd04186">
    <property type="entry name" value="GT_2_like_c"/>
    <property type="match status" value="1"/>
</dbReference>
<evidence type="ECO:0000259" key="4">
    <source>
        <dbReference type="Pfam" id="PF00535"/>
    </source>
</evidence>
<keyword evidence="2" id="KW-0328">Glycosyltransferase</keyword>
<name>D2PJ13_SACI9</name>
<dbReference type="InterPro" id="IPR001173">
    <property type="entry name" value="Glyco_trans_2-like"/>
</dbReference>
<feature type="domain" description="Glycosyltransferase 2-like" evidence="4">
    <location>
        <begin position="24"/>
        <end position="143"/>
    </location>
</feature>
<evidence type="ECO:0000313" key="7">
    <source>
        <dbReference type="Proteomes" id="UP000001404"/>
    </source>
</evidence>
<feature type="domain" description="Glycosyltransferase 2-like" evidence="5">
    <location>
        <begin position="145"/>
        <end position="207"/>
    </location>
</feature>
<sequence>MSFLSINALILLLRFLVVVEEIPIIVVNYNGIELLKKYLDSVLQTQYPSKVVVVDNGSKDGSVEYLKKKGVEVIQLDKNYGPAYARNVAIKKFKTKFMAFLDNDVMVPKDWLDSLVEVISSDDKIAAVQSLYTEWPYGDEPREIPWFSTAAALTRRDVLEKVGGFDEHYFFYWEDAELSWRLYRTGYRVLIVPKSRVYHEAHGTFKKLPSPFTSYLLMRNQLILLLTYYSKKKIITNFLPIFIIRLFQSFLPPNRTAKLKGVLSVFTELDYVKLKRKELEKISINWDDIFLNYVGKDPFGYPEFRSLIEAIKMKVLNKKD</sequence>
<dbReference type="EMBL" id="CP001731">
    <property type="protein sequence ID" value="ADB86766.1"/>
    <property type="molecule type" value="Genomic_DNA"/>
</dbReference>
<dbReference type="PANTHER" id="PTHR43179:SF12">
    <property type="entry name" value="GALACTOFURANOSYLTRANSFERASE GLFT2"/>
    <property type="match status" value="1"/>
</dbReference>
<dbReference type="AlphaFoldDB" id="D2PJ13"/>
<organism evidence="6 7">
    <name type="scientific">Saccharolobus islandicus (strain L.D.8.5 / Lassen #2)</name>
    <name type="common">Sulfolobus islandicus</name>
    <dbReference type="NCBI Taxonomy" id="425944"/>
    <lineage>
        <taxon>Archaea</taxon>
        <taxon>Thermoproteota</taxon>
        <taxon>Thermoprotei</taxon>
        <taxon>Sulfolobales</taxon>
        <taxon>Sulfolobaceae</taxon>
        <taxon>Saccharolobus</taxon>
    </lineage>
</organism>
<evidence type="ECO:0000256" key="3">
    <source>
        <dbReference type="ARBA" id="ARBA00022679"/>
    </source>
</evidence>
<keyword evidence="3 6" id="KW-0808">Transferase</keyword>
<accession>D2PJ13</accession>
<evidence type="ECO:0000256" key="1">
    <source>
        <dbReference type="ARBA" id="ARBA00006739"/>
    </source>
</evidence>
<dbReference type="Pfam" id="PF00535">
    <property type="entry name" value="Glycos_transf_2"/>
    <property type="match status" value="1"/>
</dbReference>
<evidence type="ECO:0000259" key="5">
    <source>
        <dbReference type="Pfam" id="PF13632"/>
    </source>
</evidence>
<dbReference type="PANTHER" id="PTHR43179">
    <property type="entry name" value="RHAMNOSYLTRANSFERASE WBBL"/>
    <property type="match status" value="1"/>
</dbReference>
<dbReference type="InterPro" id="IPR029044">
    <property type="entry name" value="Nucleotide-diphossugar_trans"/>
</dbReference>
<dbReference type="Proteomes" id="UP000001404">
    <property type="component" value="Chromosome"/>
</dbReference>
<evidence type="ECO:0000313" key="6">
    <source>
        <dbReference type="EMBL" id="ADB86766.1"/>
    </source>
</evidence>
<dbReference type="HOGENOM" id="CLU_023845_4_0_2"/>
<dbReference type="CAZy" id="GT2">
    <property type="family name" value="Glycosyltransferase Family 2"/>
</dbReference>
<evidence type="ECO:0000256" key="2">
    <source>
        <dbReference type="ARBA" id="ARBA00022676"/>
    </source>
</evidence>
<dbReference type="SUPFAM" id="SSF53448">
    <property type="entry name" value="Nucleotide-diphospho-sugar transferases"/>
    <property type="match status" value="1"/>
</dbReference>
<dbReference type="KEGG" id="sii:LD85_1084"/>
<comment type="similarity">
    <text evidence="1">Belongs to the glycosyltransferase 2 family.</text>
</comment>
<dbReference type="Pfam" id="PF13632">
    <property type="entry name" value="Glyco_trans_2_3"/>
    <property type="match status" value="1"/>
</dbReference>
<reference evidence="7" key="1">
    <citation type="journal article" date="2009" name="Proc. Natl. Acad. Sci. U.S.A.">
        <title>Biogeography of the Sulfolobus islandicus pan-genome.</title>
        <authorList>
            <person name="Reno M.L."/>
            <person name="Held N.L."/>
            <person name="Fields C.J."/>
            <person name="Burke P.V."/>
            <person name="Whitaker R.J."/>
        </authorList>
    </citation>
    <scope>NUCLEOTIDE SEQUENCE [LARGE SCALE GENOMIC DNA]</scope>
    <source>
        <strain evidence="7">L.D.8.5 / Lassen #2</strain>
    </source>
</reference>
<proteinExistence type="inferred from homology"/>
<protein>
    <submittedName>
        <fullName evidence="6">Glycosyl transferase, family 2</fullName>
    </submittedName>
</protein>
<dbReference type="Gene3D" id="3.90.550.10">
    <property type="entry name" value="Spore Coat Polysaccharide Biosynthesis Protein SpsA, Chain A"/>
    <property type="match status" value="1"/>
</dbReference>
<dbReference type="GO" id="GO:0016757">
    <property type="term" value="F:glycosyltransferase activity"/>
    <property type="evidence" value="ECO:0007669"/>
    <property type="project" value="UniProtKB-KW"/>
</dbReference>
<gene>
    <name evidence="6" type="ordered locus">LD85_1084</name>
</gene>